<gene>
    <name evidence="1" type="ORF">HPB49_005873</name>
</gene>
<protein>
    <submittedName>
        <fullName evidence="1">Uncharacterized protein</fullName>
    </submittedName>
</protein>
<name>A0ACB8DVL5_DERSI</name>
<comment type="caution">
    <text evidence="1">The sequence shown here is derived from an EMBL/GenBank/DDBJ whole genome shotgun (WGS) entry which is preliminary data.</text>
</comment>
<sequence length="220" mass="22966">MTALKNWTQEPNSKFDANSSGSNVPKLLKDTAKKVGTAENKLNGKVKAEKETKKGKQGPAKVAKTVVVAAAAVQENVTPVRGGGASQQGINSKVNLPIKTKGRAKGKITDGLKAKAATKKAKIVKEEKPAPALPPVKPLHKESVYDFSDSDDDGLVVDENPPPQPRRSYERAVAIPATTALPPTSKFSINASMGNFAGGREVAAGAAGTTSPVMKSQDSQ</sequence>
<dbReference type="EMBL" id="CM023470">
    <property type="protein sequence ID" value="KAH7978557.1"/>
    <property type="molecule type" value="Genomic_DNA"/>
</dbReference>
<keyword evidence="2" id="KW-1185">Reference proteome</keyword>
<accession>A0ACB8DVL5</accession>
<proteinExistence type="predicted"/>
<organism evidence="1 2">
    <name type="scientific">Dermacentor silvarum</name>
    <name type="common">Tick</name>
    <dbReference type="NCBI Taxonomy" id="543639"/>
    <lineage>
        <taxon>Eukaryota</taxon>
        <taxon>Metazoa</taxon>
        <taxon>Ecdysozoa</taxon>
        <taxon>Arthropoda</taxon>
        <taxon>Chelicerata</taxon>
        <taxon>Arachnida</taxon>
        <taxon>Acari</taxon>
        <taxon>Parasitiformes</taxon>
        <taxon>Ixodida</taxon>
        <taxon>Ixodoidea</taxon>
        <taxon>Ixodidae</taxon>
        <taxon>Rhipicephalinae</taxon>
        <taxon>Dermacentor</taxon>
    </lineage>
</organism>
<evidence type="ECO:0000313" key="1">
    <source>
        <dbReference type="EMBL" id="KAH7978557.1"/>
    </source>
</evidence>
<reference evidence="1" key="1">
    <citation type="submission" date="2020-05" db="EMBL/GenBank/DDBJ databases">
        <title>Large-scale comparative analyses of tick genomes elucidate their genetic diversity and vector capacities.</title>
        <authorList>
            <person name="Jia N."/>
            <person name="Wang J."/>
            <person name="Shi W."/>
            <person name="Du L."/>
            <person name="Sun Y."/>
            <person name="Zhan W."/>
            <person name="Jiang J."/>
            <person name="Wang Q."/>
            <person name="Zhang B."/>
            <person name="Ji P."/>
            <person name="Sakyi L.B."/>
            <person name="Cui X."/>
            <person name="Yuan T."/>
            <person name="Jiang B."/>
            <person name="Yang W."/>
            <person name="Lam T.T.-Y."/>
            <person name="Chang Q."/>
            <person name="Ding S."/>
            <person name="Wang X."/>
            <person name="Zhu J."/>
            <person name="Ruan X."/>
            <person name="Zhao L."/>
            <person name="Wei J."/>
            <person name="Que T."/>
            <person name="Du C."/>
            <person name="Cheng J."/>
            <person name="Dai P."/>
            <person name="Han X."/>
            <person name="Huang E."/>
            <person name="Gao Y."/>
            <person name="Liu J."/>
            <person name="Shao H."/>
            <person name="Ye R."/>
            <person name="Li L."/>
            <person name="Wei W."/>
            <person name="Wang X."/>
            <person name="Wang C."/>
            <person name="Yang T."/>
            <person name="Huo Q."/>
            <person name="Li W."/>
            <person name="Guo W."/>
            <person name="Chen H."/>
            <person name="Zhou L."/>
            <person name="Ni X."/>
            <person name="Tian J."/>
            <person name="Zhou Y."/>
            <person name="Sheng Y."/>
            <person name="Liu T."/>
            <person name="Pan Y."/>
            <person name="Xia L."/>
            <person name="Li J."/>
            <person name="Zhao F."/>
            <person name="Cao W."/>
        </authorList>
    </citation>
    <scope>NUCLEOTIDE SEQUENCE</scope>
    <source>
        <strain evidence="1">Dsil-2018</strain>
    </source>
</reference>
<dbReference type="Proteomes" id="UP000821865">
    <property type="component" value="Chromosome 1"/>
</dbReference>
<evidence type="ECO:0000313" key="2">
    <source>
        <dbReference type="Proteomes" id="UP000821865"/>
    </source>
</evidence>